<dbReference type="AlphaFoldDB" id="A0A395V9C7"/>
<reference evidence="1 2" key="1">
    <citation type="submission" date="2018-08" db="EMBL/GenBank/DDBJ databases">
        <title>A genome reference for cultivated species of the human gut microbiota.</title>
        <authorList>
            <person name="Zou Y."/>
            <person name="Xue W."/>
            <person name="Luo G."/>
        </authorList>
    </citation>
    <scope>NUCLEOTIDE SEQUENCE [LARGE SCALE GENOMIC DNA]</scope>
    <source>
        <strain evidence="1 2">AF22-12AC</strain>
    </source>
</reference>
<protein>
    <submittedName>
        <fullName evidence="1">Uncharacterized protein</fullName>
    </submittedName>
</protein>
<proteinExistence type="predicted"/>
<dbReference type="Proteomes" id="UP000266172">
    <property type="component" value="Unassembled WGS sequence"/>
</dbReference>
<gene>
    <name evidence="1" type="ORF">DWX93_00695</name>
</gene>
<dbReference type="EMBL" id="QRVL01000001">
    <property type="protein sequence ID" value="RGS41891.1"/>
    <property type="molecule type" value="Genomic_DNA"/>
</dbReference>
<name>A0A395V9C7_9FIRM</name>
<sequence length="82" mass="9766">MQCKNCMKFKGDCGHHFRDDQGHIVYDCPSESCCDRYGKCDYYEEKRNKYQVQLDLIESGDVEELDLEVVKEALEYTMVKRR</sequence>
<accession>A0A395V9C7</accession>
<evidence type="ECO:0000313" key="2">
    <source>
        <dbReference type="Proteomes" id="UP000266172"/>
    </source>
</evidence>
<comment type="caution">
    <text evidence="1">The sequence shown here is derived from an EMBL/GenBank/DDBJ whole genome shotgun (WGS) entry which is preliminary data.</text>
</comment>
<organism evidence="1 2">
    <name type="scientific">Roseburia hominis</name>
    <dbReference type="NCBI Taxonomy" id="301301"/>
    <lineage>
        <taxon>Bacteria</taxon>
        <taxon>Bacillati</taxon>
        <taxon>Bacillota</taxon>
        <taxon>Clostridia</taxon>
        <taxon>Lachnospirales</taxon>
        <taxon>Lachnospiraceae</taxon>
        <taxon>Roseburia</taxon>
    </lineage>
</organism>
<dbReference type="RefSeq" id="WP_118096169.1">
    <property type="nucleotide sequence ID" value="NZ_QRVL01000001.1"/>
</dbReference>
<evidence type="ECO:0000313" key="1">
    <source>
        <dbReference type="EMBL" id="RGS41891.1"/>
    </source>
</evidence>